<protein>
    <submittedName>
        <fullName evidence="3">Class F sortase</fullName>
    </submittedName>
</protein>
<dbReference type="RefSeq" id="WP_399617108.1">
    <property type="nucleotide sequence ID" value="NZ_JBITYT010000009.1"/>
</dbReference>
<feature type="region of interest" description="Disordered" evidence="2">
    <location>
        <begin position="17"/>
        <end position="136"/>
    </location>
</feature>
<dbReference type="SUPFAM" id="SSF63817">
    <property type="entry name" value="Sortase"/>
    <property type="match status" value="1"/>
</dbReference>
<feature type="compositionally biased region" description="Low complexity" evidence="2">
    <location>
        <begin position="89"/>
        <end position="100"/>
    </location>
</feature>
<evidence type="ECO:0000313" key="4">
    <source>
        <dbReference type="Proteomes" id="UP001614391"/>
    </source>
</evidence>
<evidence type="ECO:0000256" key="2">
    <source>
        <dbReference type="SAM" id="MobiDB-lite"/>
    </source>
</evidence>
<name>A0ABW8D017_STRBI</name>
<feature type="compositionally biased region" description="Pro residues" evidence="2">
    <location>
        <begin position="56"/>
        <end position="87"/>
    </location>
</feature>
<evidence type="ECO:0000256" key="1">
    <source>
        <dbReference type="ARBA" id="ARBA00022801"/>
    </source>
</evidence>
<sequence>MTVLMVLVVGGFWWAGDDEPPAPPLAAAPAASGEAGAAGAAAAAGAPAALDRKANPEPPPENASPPEGAPAPRSAPAPKSAPDPKPAQDPKSAPTAKSAPAPKPAPAPENAPAPKAAPRSKGTSQGTPAPLPRSRPTAVAVPAITIEAPVIDLGLDTKGQLAAPPVDNPSVVGWYAKGVTPGERGTAIVVGHRDTLTGPAVFLNLGVLNPGNTVRVARADGKVAVFTVDRVKTYAKDDFPDKEVYGATERPELRLLTCGGAFDRKTGYEANIVVFAHLTDIAQKI</sequence>
<reference evidence="3 4" key="1">
    <citation type="submission" date="2024-10" db="EMBL/GenBank/DDBJ databases">
        <title>The Natural Products Discovery Center: Release of the First 8490 Sequenced Strains for Exploring Actinobacteria Biosynthetic Diversity.</title>
        <authorList>
            <person name="Kalkreuter E."/>
            <person name="Kautsar S.A."/>
            <person name="Yang D."/>
            <person name="Bader C.D."/>
            <person name="Teijaro C.N."/>
            <person name="Fluegel L."/>
            <person name="Davis C.M."/>
            <person name="Simpson J.R."/>
            <person name="Lauterbach L."/>
            <person name="Steele A.D."/>
            <person name="Gui C."/>
            <person name="Meng S."/>
            <person name="Li G."/>
            <person name="Viehrig K."/>
            <person name="Ye F."/>
            <person name="Su P."/>
            <person name="Kiefer A.F."/>
            <person name="Nichols A."/>
            <person name="Cepeda A.J."/>
            <person name="Yan W."/>
            <person name="Fan B."/>
            <person name="Jiang Y."/>
            <person name="Adhikari A."/>
            <person name="Zheng C.-J."/>
            <person name="Schuster L."/>
            <person name="Cowan T.M."/>
            <person name="Smanski M.J."/>
            <person name="Chevrette M.G."/>
            <person name="De Carvalho L.P.S."/>
            <person name="Shen B."/>
        </authorList>
    </citation>
    <scope>NUCLEOTIDE SEQUENCE [LARGE SCALE GENOMIC DNA]</scope>
    <source>
        <strain evidence="3 4">NPDC053346</strain>
    </source>
</reference>
<accession>A0ABW8D017</accession>
<keyword evidence="4" id="KW-1185">Reference proteome</keyword>
<dbReference type="InterPro" id="IPR023365">
    <property type="entry name" value="Sortase_dom-sf"/>
</dbReference>
<keyword evidence="1" id="KW-0378">Hydrolase</keyword>
<dbReference type="Pfam" id="PF04203">
    <property type="entry name" value="Sortase"/>
    <property type="match status" value="1"/>
</dbReference>
<gene>
    <name evidence="3" type="ORF">ACIGW0_21495</name>
</gene>
<organism evidence="3 4">
    <name type="scientific">Streptomyces bikiniensis</name>
    <dbReference type="NCBI Taxonomy" id="1896"/>
    <lineage>
        <taxon>Bacteria</taxon>
        <taxon>Bacillati</taxon>
        <taxon>Actinomycetota</taxon>
        <taxon>Actinomycetes</taxon>
        <taxon>Kitasatosporales</taxon>
        <taxon>Streptomycetaceae</taxon>
        <taxon>Streptomyces</taxon>
    </lineage>
</organism>
<proteinExistence type="predicted"/>
<dbReference type="InterPro" id="IPR005754">
    <property type="entry name" value="Sortase"/>
</dbReference>
<dbReference type="InterPro" id="IPR042001">
    <property type="entry name" value="Sortase_F"/>
</dbReference>
<feature type="compositionally biased region" description="Low complexity" evidence="2">
    <location>
        <begin position="27"/>
        <end position="49"/>
    </location>
</feature>
<dbReference type="CDD" id="cd05829">
    <property type="entry name" value="Sortase_F"/>
    <property type="match status" value="1"/>
</dbReference>
<evidence type="ECO:0000313" key="3">
    <source>
        <dbReference type="EMBL" id="MFI9121950.1"/>
    </source>
</evidence>
<dbReference type="Proteomes" id="UP001614391">
    <property type="component" value="Unassembled WGS sequence"/>
</dbReference>
<dbReference type="NCBIfam" id="NF033748">
    <property type="entry name" value="class_F_sortase"/>
    <property type="match status" value="1"/>
</dbReference>
<dbReference type="Gene3D" id="2.40.260.10">
    <property type="entry name" value="Sortase"/>
    <property type="match status" value="1"/>
</dbReference>
<dbReference type="EMBL" id="JBITYT010000009">
    <property type="protein sequence ID" value="MFI9121950.1"/>
    <property type="molecule type" value="Genomic_DNA"/>
</dbReference>
<comment type="caution">
    <text evidence="3">The sequence shown here is derived from an EMBL/GenBank/DDBJ whole genome shotgun (WGS) entry which is preliminary data.</text>
</comment>
<feature type="compositionally biased region" description="Pro residues" evidence="2">
    <location>
        <begin position="101"/>
        <end position="111"/>
    </location>
</feature>